<dbReference type="PROSITE" id="PS00211">
    <property type="entry name" value="ABC_TRANSPORTER_1"/>
    <property type="match status" value="1"/>
</dbReference>
<evidence type="ECO:0000256" key="3">
    <source>
        <dbReference type="ARBA" id="ARBA00022840"/>
    </source>
</evidence>
<proteinExistence type="predicted"/>
<keyword evidence="6" id="KW-1185">Reference proteome</keyword>
<dbReference type="GO" id="GO:0005524">
    <property type="term" value="F:ATP binding"/>
    <property type="evidence" value="ECO:0007669"/>
    <property type="project" value="UniProtKB-KW"/>
</dbReference>
<dbReference type="EMBL" id="RJKX01000016">
    <property type="protein sequence ID" value="ROP83759.1"/>
    <property type="molecule type" value="Genomic_DNA"/>
</dbReference>
<organism evidence="5 6">
    <name type="scientific">Stella humosa</name>
    <dbReference type="NCBI Taxonomy" id="94"/>
    <lineage>
        <taxon>Bacteria</taxon>
        <taxon>Pseudomonadati</taxon>
        <taxon>Pseudomonadota</taxon>
        <taxon>Alphaproteobacteria</taxon>
        <taxon>Rhodospirillales</taxon>
        <taxon>Stellaceae</taxon>
        <taxon>Stella</taxon>
    </lineage>
</organism>
<dbReference type="Gene3D" id="3.40.50.300">
    <property type="entry name" value="P-loop containing nucleotide triphosphate hydrolases"/>
    <property type="match status" value="1"/>
</dbReference>
<dbReference type="Pfam" id="PF00005">
    <property type="entry name" value="ABC_tran"/>
    <property type="match status" value="1"/>
</dbReference>
<dbReference type="InterPro" id="IPR027417">
    <property type="entry name" value="P-loop_NTPase"/>
</dbReference>
<dbReference type="InterPro" id="IPR032823">
    <property type="entry name" value="BCA_ABC_TP_C"/>
</dbReference>
<dbReference type="SMART" id="SM00382">
    <property type="entry name" value="AAA"/>
    <property type="match status" value="1"/>
</dbReference>
<comment type="caution">
    <text evidence="5">The sequence shown here is derived from an EMBL/GenBank/DDBJ whole genome shotgun (WGS) entry which is preliminary data.</text>
</comment>
<feature type="domain" description="ABC transporter" evidence="4">
    <location>
        <begin position="8"/>
        <end position="235"/>
    </location>
</feature>
<dbReference type="PANTHER" id="PTHR45772">
    <property type="entry name" value="CONSERVED COMPONENT OF ABC TRANSPORTER FOR NATURAL AMINO ACIDS-RELATED"/>
    <property type="match status" value="1"/>
</dbReference>
<reference evidence="5 6" key="1">
    <citation type="submission" date="2018-11" db="EMBL/GenBank/DDBJ databases">
        <title>Genomic Encyclopedia of Type Strains, Phase IV (KMG-IV): sequencing the most valuable type-strain genomes for metagenomic binning, comparative biology and taxonomic classification.</title>
        <authorList>
            <person name="Goeker M."/>
        </authorList>
    </citation>
    <scope>NUCLEOTIDE SEQUENCE [LARGE SCALE GENOMIC DNA]</scope>
    <source>
        <strain evidence="5 6">DSM 5900</strain>
    </source>
</reference>
<dbReference type="OrthoDB" id="9779872at2"/>
<evidence type="ECO:0000313" key="6">
    <source>
        <dbReference type="Proteomes" id="UP000278222"/>
    </source>
</evidence>
<dbReference type="InterPro" id="IPR003439">
    <property type="entry name" value="ABC_transporter-like_ATP-bd"/>
</dbReference>
<dbReference type="InterPro" id="IPR003593">
    <property type="entry name" value="AAA+_ATPase"/>
</dbReference>
<dbReference type="RefSeq" id="WP_123693576.1">
    <property type="nucleotide sequence ID" value="NZ_AP019700.1"/>
</dbReference>
<evidence type="ECO:0000259" key="4">
    <source>
        <dbReference type="PROSITE" id="PS50893"/>
    </source>
</evidence>
<evidence type="ECO:0000256" key="2">
    <source>
        <dbReference type="ARBA" id="ARBA00022741"/>
    </source>
</evidence>
<evidence type="ECO:0000256" key="1">
    <source>
        <dbReference type="ARBA" id="ARBA00022448"/>
    </source>
</evidence>
<keyword evidence="3 5" id="KW-0067">ATP-binding</keyword>
<keyword evidence="2" id="KW-0547">Nucleotide-binding</keyword>
<dbReference type="InterPro" id="IPR051120">
    <property type="entry name" value="ABC_AA/LPS_Transport"/>
</dbReference>
<dbReference type="SUPFAM" id="SSF52540">
    <property type="entry name" value="P-loop containing nucleoside triphosphate hydrolases"/>
    <property type="match status" value="1"/>
</dbReference>
<dbReference type="InterPro" id="IPR017871">
    <property type="entry name" value="ABC_transporter-like_CS"/>
</dbReference>
<gene>
    <name evidence="5" type="ORF">EDC65_4408</name>
</gene>
<protein>
    <submittedName>
        <fullName evidence="5">Amino acid/amide ABC transporter ATP-binding protein 1 (HAAT family)</fullName>
    </submittedName>
</protein>
<dbReference type="AlphaFoldDB" id="A0A3N1KY86"/>
<dbReference type="PROSITE" id="PS50893">
    <property type="entry name" value="ABC_TRANSPORTER_2"/>
    <property type="match status" value="1"/>
</dbReference>
<sequence>MTASTFAIEGVGMTRRFGGFAALDGVSLAVPHGEIRGLIGPNGAGKSTLMDVLSGRAQNWSGKVAMDGRDISGLGAVERRRAGLARSFQRTNIFPDLTIDEQVRLAAATAEQDNSDEVMAELGLTELAHRRAADVSYGDQRRLDLALALVGRPRVLLLDEPAAGLSMQESMVLAGILRDLAGRWGVTVLLVEHDMEVIFSICSRVTVLHLGKILADGTPDEIRRIPEVITAYLGSSVE</sequence>
<dbReference type="GO" id="GO:0005886">
    <property type="term" value="C:plasma membrane"/>
    <property type="evidence" value="ECO:0007669"/>
    <property type="project" value="TreeGrafter"/>
</dbReference>
<dbReference type="PANTHER" id="PTHR45772:SF2">
    <property type="entry name" value="ABC TRANSPORTER ATP-BINDING PROTEIN"/>
    <property type="match status" value="1"/>
</dbReference>
<dbReference type="GO" id="GO:0016887">
    <property type="term" value="F:ATP hydrolysis activity"/>
    <property type="evidence" value="ECO:0007669"/>
    <property type="project" value="InterPro"/>
</dbReference>
<dbReference type="Proteomes" id="UP000278222">
    <property type="component" value="Unassembled WGS sequence"/>
</dbReference>
<evidence type="ECO:0000313" key="5">
    <source>
        <dbReference type="EMBL" id="ROP83759.1"/>
    </source>
</evidence>
<keyword evidence="1" id="KW-0813">Transport</keyword>
<dbReference type="CDD" id="cd03219">
    <property type="entry name" value="ABC_Mj1267_LivG_branched"/>
    <property type="match status" value="1"/>
</dbReference>
<name>A0A3N1KY86_9PROT</name>
<dbReference type="Pfam" id="PF12399">
    <property type="entry name" value="BCA_ABC_TP_C"/>
    <property type="match status" value="1"/>
</dbReference>
<accession>A0A3N1KY86</accession>